<dbReference type="AlphaFoldDB" id="A0A0G1CN74"/>
<name>A0A0G1CN74_9BACT</name>
<sequence>MQSKDLLIISIVTLITVFAWIAFDVYHAASSSSVSPTQELLMTELNPKFDINTINSIRQLKK</sequence>
<organism evidence="2 3">
    <name type="scientific">Candidatus Gottesmanbacteria bacterium GW2011_GWB1_43_11</name>
    <dbReference type="NCBI Taxonomy" id="1618446"/>
    <lineage>
        <taxon>Bacteria</taxon>
        <taxon>Candidatus Gottesmaniibacteriota</taxon>
    </lineage>
</organism>
<evidence type="ECO:0000313" key="3">
    <source>
        <dbReference type="Proteomes" id="UP000034050"/>
    </source>
</evidence>
<feature type="transmembrane region" description="Helical" evidence="1">
    <location>
        <begin position="6"/>
        <end position="26"/>
    </location>
</feature>
<dbReference type="Proteomes" id="UP000034050">
    <property type="component" value="Unassembled WGS sequence"/>
</dbReference>
<evidence type="ECO:0000313" key="2">
    <source>
        <dbReference type="EMBL" id="KKS86942.1"/>
    </source>
</evidence>
<protein>
    <submittedName>
        <fullName evidence="2">Uncharacterized protein</fullName>
    </submittedName>
</protein>
<gene>
    <name evidence="2" type="ORF">UV61_C0006G0143</name>
</gene>
<dbReference type="EMBL" id="LCFD01000006">
    <property type="protein sequence ID" value="KKS86942.1"/>
    <property type="molecule type" value="Genomic_DNA"/>
</dbReference>
<keyword evidence="1" id="KW-0812">Transmembrane</keyword>
<keyword evidence="1" id="KW-0472">Membrane</keyword>
<dbReference type="STRING" id="1618446.UV61_C0006G0143"/>
<reference evidence="2 3" key="1">
    <citation type="journal article" date="2015" name="Nature">
        <title>rRNA introns, odd ribosomes, and small enigmatic genomes across a large radiation of phyla.</title>
        <authorList>
            <person name="Brown C.T."/>
            <person name="Hug L.A."/>
            <person name="Thomas B.C."/>
            <person name="Sharon I."/>
            <person name="Castelle C.J."/>
            <person name="Singh A."/>
            <person name="Wilkins M.J."/>
            <person name="Williams K.H."/>
            <person name="Banfield J.F."/>
        </authorList>
    </citation>
    <scope>NUCLEOTIDE SEQUENCE [LARGE SCALE GENOMIC DNA]</scope>
</reference>
<proteinExistence type="predicted"/>
<evidence type="ECO:0000256" key="1">
    <source>
        <dbReference type="SAM" id="Phobius"/>
    </source>
</evidence>
<keyword evidence="1" id="KW-1133">Transmembrane helix</keyword>
<comment type="caution">
    <text evidence="2">The sequence shown here is derived from an EMBL/GenBank/DDBJ whole genome shotgun (WGS) entry which is preliminary data.</text>
</comment>
<accession>A0A0G1CN74</accession>